<name>A0A2M8EX35_9BACT</name>
<evidence type="ECO:0008006" key="3">
    <source>
        <dbReference type="Google" id="ProtNLM"/>
    </source>
</evidence>
<protein>
    <recommendedName>
        <fullName evidence="3">Restriction endonuclease</fullName>
    </recommendedName>
</protein>
<dbReference type="Proteomes" id="UP000231383">
    <property type="component" value="Unassembled WGS sequence"/>
</dbReference>
<evidence type="ECO:0000313" key="1">
    <source>
        <dbReference type="EMBL" id="PJC30427.1"/>
    </source>
</evidence>
<dbReference type="EMBL" id="PFSC01000149">
    <property type="protein sequence ID" value="PJC30427.1"/>
    <property type="molecule type" value="Genomic_DNA"/>
</dbReference>
<gene>
    <name evidence="1" type="ORF">CO051_05785</name>
</gene>
<dbReference type="AlphaFoldDB" id="A0A2M8EX35"/>
<proteinExistence type="predicted"/>
<accession>A0A2M8EX35</accession>
<organism evidence="1 2">
    <name type="scientific">Candidatus Roizmanbacteria bacterium CG_4_9_14_0_2_um_filter_39_13</name>
    <dbReference type="NCBI Taxonomy" id="1974839"/>
    <lineage>
        <taxon>Bacteria</taxon>
        <taxon>Candidatus Roizmaniibacteriota</taxon>
    </lineage>
</organism>
<evidence type="ECO:0000313" key="2">
    <source>
        <dbReference type="Proteomes" id="UP000231383"/>
    </source>
</evidence>
<sequence>MIYSEKKNAHEERFVELLEKSKKLLVAHLRGDKSISALDFEGLVCDKMQEVSIGTEFEGTIKRTGVYAFPDIVANGYFGVEVKITSKDHWTSTGNSVLETSRMEDVERIFIMFGKLGGEPDVRYRLYQECLPEISVTHSPRYRINMDLPKGKSIFDKMGVSYDELRTSGDTIQQIKSYYRKQLKDGEGLWWIDEESESSSPVIKQFRTLEPENKERFKIDCMILLPELFKNRANYERAATYMITEFGAVSTSLRDAFSAGGQQEVLVAREKKSVSQILSQLHDCASKIASRINEIDEELLKFYWQVQSIEADRIRQWKYLIDKDAVGGLGNELPSEVFQSGYEETNS</sequence>
<comment type="caution">
    <text evidence="1">The sequence shown here is derived from an EMBL/GenBank/DDBJ whole genome shotgun (WGS) entry which is preliminary data.</text>
</comment>
<reference evidence="2" key="1">
    <citation type="submission" date="2017-09" db="EMBL/GenBank/DDBJ databases">
        <title>Depth-based differentiation of microbial function through sediment-hosted aquifers and enrichment of novel symbionts in the deep terrestrial subsurface.</title>
        <authorList>
            <person name="Probst A.J."/>
            <person name="Ladd B."/>
            <person name="Jarett J.K."/>
            <person name="Geller-Mcgrath D.E."/>
            <person name="Sieber C.M.K."/>
            <person name="Emerson J.B."/>
            <person name="Anantharaman K."/>
            <person name="Thomas B.C."/>
            <person name="Malmstrom R."/>
            <person name="Stieglmeier M."/>
            <person name="Klingl A."/>
            <person name="Woyke T."/>
            <person name="Ryan C.M."/>
            <person name="Banfield J.F."/>
        </authorList>
    </citation>
    <scope>NUCLEOTIDE SEQUENCE [LARGE SCALE GENOMIC DNA]</scope>
</reference>